<keyword evidence="3" id="KW-1185">Reference proteome</keyword>
<dbReference type="PROSITE" id="PS51186">
    <property type="entry name" value="GNAT"/>
    <property type="match status" value="1"/>
</dbReference>
<evidence type="ECO:0000313" key="3">
    <source>
        <dbReference type="Proteomes" id="UP000645257"/>
    </source>
</evidence>
<gene>
    <name evidence="2" type="ORF">GCM10011289_12250</name>
</gene>
<evidence type="ECO:0000313" key="2">
    <source>
        <dbReference type="EMBL" id="GGY10963.1"/>
    </source>
</evidence>
<dbReference type="SUPFAM" id="SSF55729">
    <property type="entry name" value="Acyl-CoA N-acyltransferases (Nat)"/>
    <property type="match status" value="1"/>
</dbReference>
<accession>A0A918P0F1</accession>
<dbReference type="Gene3D" id="3.40.630.30">
    <property type="match status" value="1"/>
</dbReference>
<name>A0A918P0F1_9NEIS</name>
<proteinExistence type="predicted"/>
<dbReference type="GO" id="GO:0016747">
    <property type="term" value="F:acyltransferase activity, transferring groups other than amino-acyl groups"/>
    <property type="evidence" value="ECO:0007669"/>
    <property type="project" value="InterPro"/>
</dbReference>
<feature type="domain" description="N-acetyltransferase" evidence="1">
    <location>
        <begin position="24"/>
        <end position="171"/>
    </location>
</feature>
<protein>
    <recommendedName>
        <fullName evidence="1">N-acetyltransferase domain-containing protein</fullName>
    </recommendedName>
</protein>
<dbReference type="RefSeq" id="WP_189532317.1">
    <property type="nucleotide sequence ID" value="NZ_BMYX01000005.1"/>
</dbReference>
<reference evidence="2" key="1">
    <citation type="journal article" date="2014" name="Int. J. Syst. Evol. Microbiol.">
        <title>Complete genome sequence of Corynebacterium casei LMG S-19264T (=DSM 44701T), isolated from a smear-ripened cheese.</title>
        <authorList>
            <consortium name="US DOE Joint Genome Institute (JGI-PGF)"/>
            <person name="Walter F."/>
            <person name="Albersmeier A."/>
            <person name="Kalinowski J."/>
            <person name="Ruckert C."/>
        </authorList>
    </citation>
    <scope>NUCLEOTIDE SEQUENCE</scope>
    <source>
        <strain evidence="2">KCTC 32182</strain>
    </source>
</reference>
<dbReference type="InterPro" id="IPR016181">
    <property type="entry name" value="Acyl_CoA_acyltransferase"/>
</dbReference>
<organism evidence="2 3">
    <name type="scientific">Paludibacterium paludis</name>
    <dbReference type="NCBI Taxonomy" id="1225769"/>
    <lineage>
        <taxon>Bacteria</taxon>
        <taxon>Pseudomonadati</taxon>
        <taxon>Pseudomonadota</taxon>
        <taxon>Betaproteobacteria</taxon>
        <taxon>Neisseriales</taxon>
        <taxon>Chromobacteriaceae</taxon>
        <taxon>Paludibacterium</taxon>
    </lineage>
</organism>
<dbReference type="EMBL" id="BMYX01000005">
    <property type="protein sequence ID" value="GGY10963.1"/>
    <property type="molecule type" value="Genomic_DNA"/>
</dbReference>
<dbReference type="InterPro" id="IPR000182">
    <property type="entry name" value="GNAT_dom"/>
</dbReference>
<dbReference type="Proteomes" id="UP000645257">
    <property type="component" value="Unassembled WGS sequence"/>
</dbReference>
<sequence>MHTKHSATCHETTAPFLSGNIEDRAIRPATPDDCPGLVRLFRRTYGDTSHPCLDDGFIRAGIEDGSHRWFVLDTPEGIGACACLARHAWNRSREACFGVVLPELRHLGIVTRLARHCLDCMPQDPAELGYFSMRHPVALHAMRKLIDSVLVGHDGGPNTVDGVREYHMTAVHPPAAGRFIHVTPAQRAMLHWDFLRDAVYAPLGLAIRPGPYPEDCLVGTEHEQETDGFRYTFDARIGALTLGGYTGAAPKENGLADDLERFLATHGKADYVCARILADKHQLTRRMLAMGFAITAYLPAWYWREGARFDALMLVRRRFDDSPQANGFEEEIATMDQAFAQLAARLV</sequence>
<comment type="caution">
    <text evidence="2">The sequence shown here is derived from an EMBL/GenBank/DDBJ whole genome shotgun (WGS) entry which is preliminary data.</text>
</comment>
<reference evidence="2" key="2">
    <citation type="submission" date="2020-09" db="EMBL/GenBank/DDBJ databases">
        <authorList>
            <person name="Sun Q."/>
            <person name="Kim S."/>
        </authorList>
    </citation>
    <scope>NUCLEOTIDE SEQUENCE</scope>
    <source>
        <strain evidence="2">KCTC 32182</strain>
    </source>
</reference>
<evidence type="ECO:0000259" key="1">
    <source>
        <dbReference type="PROSITE" id="PS51186"/>
    </source>
</evidence>
<dbReference type="AlphaFoldDB" id="A0A918P0F1"/>